<gene>
    <name evidence="3" type="primary">argD</name>
    <name evidence="3" type="ORF">A8U91_02343</name>
</gene>
<name>A0A1B8P6R2_HALEL</name>
<dbReference type="AlphaFoldDB" id="A0A1B8P6R2"/>
<dbReference type="Proteomes" id="UP000092504">
    <property type="component" value="Unassembled WGS sequence"/>
</dbReference>
<evidence type="ECO:0000256" key="1">
    <source>
        <dbReference type="ARBA" id="ARBA00001933"/>
    </source>
</evidence>
<evidence type="ECO:0000256" key="2">
    <source>
        <dbReference type="ARBA" id="ARBA00022576"/>
    </source>
</evidence>
<sequence>MAKRHDLFREHLEAINRKHGVFKEVRGMGLLIGAEMHPEYEGRAKDILPLAIEEGLMALVAGPNVLRMAPSLVIPEADIAEGMARLERAVARLVADQ</sequence>
<evidence type="ECO:0000313" key="3">
    <source>
        <dbReference type="EMBL" id="OBX37964.1"/>
    </source>
</evidence>
<dbReference type="InterPro" id="IPR015422">
    <property type="entry name" value="PyrdxlP-dep_Trfase_small"/>
</dbReference>
<keyword evidence="3" id="KW-0808">Transferase</keyword>
<dbReference type="InterPro" id="IPR005814">
    <property type="entry name" value="Aminotrans_3"/>
</dbReference>
<proteinExistence type="predicted"/>
<dbReference type="GO" id="GO:0030170">
    <property type="term" value="F:pyridoxal phosphate binding"/>
    <property type="evidence" value="ECO:0007669"/>
    <property type="project" value="InterPro"/>
</dbReference>
<dbReference type="InterPro" id="IPR050103">
    <property type="entry name" value="Class-III_PLP-dep_AT"/>
</dbReference>
<protein>
    <submittedName>
        <fullName evidence="3">Acetylornithine/succinyldiaminopimelate aminotransferase</fullName>
        <ecNumber evidence="3">2.6.1.11</ecNumber>
    </submittedName>
</protein>
<evidence type="ECO:0000313" key="4">
    <source>
        <dbReference type="Proteomes" id="UP000092504"/>
    </source>
</evidence>
<dbReference type="PANTHER" id="PTHR11986:SF113">
    <property type="entry name" value="SUCCINYLORNITHINE TRANSAMINASE"/>
    <property type="match status" value="1"/>
</dbReference>
<dbReference type="Gene3D" id="3.90.1150.10">
    <property type="entry name" value="Aspartate Aminotransferase, domain 1"/>
    <property type="match status" value="1"/>
</dbReference>
<dbReference type="SUPFAM" id="SSF53383">
    <property type="entry name" value="PLP-dependent transferases"/>
    <property type="match status" value="1"/>
</dbReference>
<dbReference type="InterPro" id="IPR015424">
    <property type="entry name" value="PyrdxlP-dep_Trfase"/>
</dbReference>
<comment type="caution">
    <text evidence="3">The sequence shown here is derived from an EMBL/GenBank/DDBJ whole genome shotgun (WGS) entry which is preliminary data.</text>
</comment>
<keyword evidence="2 3" id="KW-0032">Aminotransferase</keyword>
<dbReference type="EMBL" id="MAJD01000001">
    <property type="protein sequence ID" value="OBX37964.1"/>
    <property type="molecule type" value="Genomic_DNA"/>
</dbReference>
<organism evidence="3 4">
    <name type="scientific">Halomonas elongata</name>
    <dbReference type="NCBI Taxonomy" id="2746"/>
    <lineage>
        <taxon>Bacteria</taxon>
        <taxon>Pseudomonadati</taxon>
        <taxon>Pseudomonadota</taxon>
        <taxon>Gammaproteobacteria</taxon>
        <taxon>Oceanospirillales</taxon>
        <taxon>Halomonadaceae</taxon>
        <taxon>Halomonas</taxon>
    </lineage>
</organism>
<accession>A0A1B8P6R2</accession>
<dbReference type="PATRIC" id="fig|2746.7.peg.2403"/>
<dbReference type="GO" id="GO:0042802">
    <property type="term" value="F:identical protein binding"/>
    <property type="evidence" value="ECO:0007669"/>
    <property type="project" value="TreeGrafter"/>
</dbReference>
<reference evidence="3 4" key="1">
    <citation type="submission" date="2016-06" db="EMBL/GenBank/DDBJ databases">
        <title>Genome sequence of halotolerant plant growth promoting strain of Halomonas elongata HEK1 isolated from salterns of Rann of Kutch, Gujarat, India.</title>
        <authorList>
            <person name="Gaba S."/>
            <person name="Singh R.N."/>
            <person name="Abrol S."/>
            <person name="Kaushik R."/>
            <person name="Saxena A.K."/>
        </authorList>
    </citation>
    <scope>NUCLEOTIDE SEQUENCE [LARGE SCALE GENOMIC DNA]</scope>
    <source>
        <strain evidence="3 4">HEK1</strain>
    </source>
</reference>
<dbReference type="GO" id="GO:0003992">
    <property type="term" value="F:N2-acetyl-L-ornithine:2-oxoglutarate 5-aminotransferase activity"/>
    <property type="evidence" value="ECO:0007669"/>
    <property type="project" value="UniProtKB-EC"/>
</dbReference>
<dbReference type="PANTHER" id="PTHR11986">
    <property type="entry name" value="AMINOTRANSFERASE CLASS III"/>
    <property type="match status" value="1"/>
</dbReference>
<dbReference type="Pfam" id="PF00202">
    <property type="entry name" value="Aminotran_3"/>
    <property type="match status" value="1"/>
</dbReference>
<dbReference type="EC" id="2.6.1.11" evidence="3"/>
<comment type="cofactor">
    <cofactor evidence="1">
        <name>pyridoxal 5'-phosphate</name>
        <dbReference type="ChEBI" id="CHEBI:597326"/>
    </cofactor>
</comment>